<dbReference type="PANTHER" id="PTHR43072">
    <property type="entry name" value="N-ACETYLTRANSFERASE"/>
    <property type="match status" value="1"/>
</dbReference>
<feature type="domain" description="N-acetyltransferase" evidence="3">
    <location>
        <begin position="3"/>
        <end position="162"/>
    </location>
</feature>
<proteinExistence type="predicted"/>
<dbReference type="SUPFAM" id="SSF55729">
    <property type="entry name" value="Acyl-CoA N-acyltransferases (Nat)"/>
    <property type="match status" value="1"/>
</dbReference>
<dbReference type="STRING" id="56779.SAMN05421834_11552"/>
<dbReference type="CDD" id="cd04301">
    <property type="entry name" value="NAT_SF"/>
    <property type="match status" value="1"/>
</dbReference>
<keyword evidence="1 4" id="KW-0808">Transferase</keyword>
<dbReference type="Pfam" id="PF00583">
    <property type="entry name" value="Acetyltransf_1"/>
    <property type="match status" value="1"/>
</dbReference>
<dbReference type="Gene3D" id="3.40.630.30">
    <property type="match status" value="1"/>
</dbReference>
<dbReference type="InterPro" id="IPR000182">
    <property type="entry name" value="GNAT_dom"/>
</dbReference>
<dbReference type="InterPro" id="IPR016181">
    <property type="entry name" value="Acyl_CoA_acyltransferase"/>
</dbReference>
<dbReference type="PROSITE" id="PS51186">
    <property type="entry name" value="GNAT"/>
    <property type="match status" value="1"/>
</dbReference>
<dbReference type="RefSeq" id="WP_076545421.1">
    <property type="nucleotide sequence ID" value="NZ_FTNC01000015.1"/>
</dbReference>
<organism evidence="4 5">
    <name type="scientific">Halanaerobium kushneri</name>
    <dbReference type="NCBI Taxonomy" id="56779"/>
    <lineage>
        <taxon>Bacteria</taxon>
        <taxon>Bacillati</taxon>
        <taxon>Bacillota</taxon>
        <taxon>Clostridia</taxon>
        <taxon>Halanaerobiales</taxon>
        <taxon>Halanaerobiaceae</taxon>
        <taxon>Halanaerobium</taxon>
    </lineage>
</organism>
<protein>
    <submittedName>
        <fullName evidence="4">Phosphinothricin acetyltransferase</fullName>
    </submittedName>
</protein>
<dbReference type="EMBL" id="FTNC01000015">
    <property type="protein sequence ID" value="SIR17941.1"/>
    <property type="molecule type" value="Genomic_DNA"/>
</dbReference>
<reference evidence="5" key="1">
    <citation type="submission" date="2017-01" db="EMBL/GenBank/DDBJ databases">
        <authorList>
            <person name="Varghese N."/>
            <person name="Submissions S."/>
        </authorList>
    </citation>
    <scope>NUCLEOTIDE SEQUENCE [LARGE SCALE GENOMIC DNA]</scope>
    <source>
        <strain evidence="5">ATCC 700103</strain>
    </source>
</reference>
<name>A0A1N6YU84_9FIRM</name>
<dbReference type="GO" id="GO:0016747">
    <property type="term" value="F:acyltransferase activity, transferring groups other than amino-acyl groups"/>
    <property type="evidence" value="ECO:0007669"/>
    <property type="project" value="InterPro"/>
</dbReference>
<keyword evidence="2" id="KW-0012">Acyltransferase</keyword>
<dbReference type="OrthoDB" id="9798006at2"/>
<evidence type="ECO:0000256" key="1">
    <source>
        <dbReference type="ARBA" id="ARBA00022679"/>
    </source>
</evidence>
<evidence type="ECO:0000313" key="4">
    <source>
        <dbReference type="EMBL" id="SIR17941.1"/>
    </source>
</evidence>
<sequence length="165" mass="18908">MDFTIDEMKNSDWEDVKRIYIQGIKTGNSTFETEAPDWENWDQGHIKECRLVARSSGSVIGWAALSPISSRCVYRGVAELSIYIDQDYRGNGIGKTLLKEIIKLSEEEGFWTLQSGIFVENKASLKLHKKFEFREVGVREKIGKMKNGSWRDVALLERRSKKVGT</sequence>
<gene>
    <name evidence="4" type="ORF">SAMN05421834_11552</name>
</gene>
<accession>A0A1N6YU84</accession>
<evidence type="ECO:0000259" key="3">
    <source>
        <dbReference type="PROSITE" id="PS51186"/>
    </source>
</evidence>
<evidence type="ECO:0000256" key="2">
    <source>
        <dbReference type="ARBA" id="ARBA00023315"/>
    </source>
</evidence>
<dbReference type="PANTHER" id="PTHR43072:SF23">
    <property type="entry name" value="UPF0039 PROTEIN C11D3.02C"/>
    <property type="match status" value="1"/>
</dbReference>
<dbReference type="AlphaFoldDB" id="A0A1N6YU84"/>
<dbReference type="Proteomes" id="UP000185669">
    <property type="component" value="Unassembled WGS sequence"/>
</dbReference>
<keyword evidence="5" id="KW-1185">Reference proteome</keyword>
<evidence type="ECO:0000313" key="5">
    <source>
        <dbReference type="Proteomes" id="UP000185669"/>
    </source>
</evidence>